<sequence>MLEGGPALIDPEDLTGVRDNGRVNSFERLRYASLAIDADSADGTLLTNGTCRPS</sequence>
<evidence type="ECO:0000313" key="2">
    <source>
        <dbReference type="Proteomes" id="UP001612741"/>
    </source>
</evidence>
<organism evidence="1 2">
    <name type="scientific">Nonomuraea typhae</name>
    <dbReference type="NCBI Taxonomy" id="2603600"/>
    <lineage>
        <taxon>Bacteria</taxon>
        <taxon>Bacillati</taxon>
        <taxon>Actinomycetota</taxon>
        <taxon>Actinomycetes</taxon>
        <taxon>Streptosporangiales</taxon>
        <taxon>Streptosporangiaceae</taxon>
        <taxon>Nonomuraea</taxon>
    </lineage>
</organism>
<reference evidence="1 2" key="1">
    <citation type="submission" date="2024-10" db="EMBL/GenBank/DDBJ databases">
        <title>The Natural Products Discovery Center: Release of the First 8490 Sequenced Strains for Exploring Actinobacteria Biosynthetic Diversity.</title>
        <authorList>
            <person name="Kalkreuter E."/>
            <person name="Kautsar S.A."/>
            <person name="Yang D."/>
            <person name="Bader C.D."/>
            <person name="Teijaro C.N."/>
            <person name="Fluegel L."/>
            <person name="Davis C.M."/>
            <person name="Simpson J.R."/>
            <person name="Lauterbach L."/>
            <person name="Steele A.D."/>
            <person name="Gui C."/>
            <person name="Meng S."/>
            <person name="Li G."/>
            <person name="Viehrig K."/>
            <person name="Ye F."/>
            <person name="Su P."/>
            <person name="Kiefer A.F."/>
            <person name="Nichols A."/>
            <person name="Cepeda A.J."/>
            <person name="Yan W."/>
            <person name="Fan B."/>
            <person name="Jiang Y."/>
            <person name="Adhikari A."/>
            <person name="Zheng C.-J."/>
            <person name="Schuster L."/>
            <person name="Cowan T.M."/>
            <person name="Smanski M.J."/>
            <person name="Chevrette M.G."/>
            <person name="De Carvalho L.P.S."/>
            <person name="Shen B."/>
        </authorList>
    </citation>
    <scope>NUCLEOTIDE SEQUENCE [LARGE SCALE GENOMIC DNA]</scope>
    <source>
        <strain evidence="1 2">NPDC050545</strain>
    </source>
</reference>
<dbReference type="EMBL" id="JBITGY010000002">
    <property type="protein sequence ID" value="MFI6497112.1"/>
    <property type="molecule type" value="Genomic_DNA"/>
</dbReference>
<dbReference type="Proteomes" id="UP001612741">
    <property type="component" value="Unassembled WGS sequence"/>
</dbReference>
<protein>
    <submittedName>
        <fullName evidence="1">Uncharacterized protein</fullName>
    </submittedName>
</protein>
<proteinExistence type="predicted"/>
<evidence type="ECO:0000313" key="1">
    <source>
        <dbReference type="EMBL" id="MFI6497112.1"/>
    </source>
</evidence>
<gene>
    <name evidence="1" type="ORF">ACIBG2_07010</name>
</gene>
<comment type="caution">
    <text evidence="1">The sequence shown here is derived from an EMBL/GenBank/DDBJ whole genome shotgun (WGS) entry which is preliminary data.</text>
</comment>
<dbReference type="RefSeq" id="WP_397079735.1">
    <property type="nucleotide sequence ID" value="NZ_JBITGY010000002.1"/>
</dbReference>
<keyword evidence="2" id="KW-1185">Reference proteome</keyword>
<accession>A0ABW7YMI7</accession>
<name>A0ABW7YMI7_9ACTN</name>